<dbReference type="GO" id="GO:0003964">
    <property type="term" value="F:RNA-directed DNA polymerase activity"/>
    <property type="evidence" value="ECO:0007669"/>
    <property type="project" value="UniProtKB-KW"/>
</dbReference>
<keyword evidence="1" id="KW-0511">Multifunctional enzyme</keyword>
<protein>
    <submittedName>
        <fullName evidence="3">Reverse transcriptase domain-containing protein</fullName>
    </submittedName>
</protein>
<dbReference type="InterPro" id="IPR043128">
    <property type="entry name" value="Rev_trsase/Diguanyl_cyclase"/>
</dbReference>
<evidence type="ECO:0000313" key="3">
    <source>
        <dbReference type="EMBL" id="GJT76282.1"/>
    </source>
</evidence>
<dbReference type="Pfam" id="PF17919">
    <property type="entry name" value="RT_RNaseH_2"/>
    <property type="match status" value="1"/>
</dbReference>
<dbReference type="InterPro" id="IPR041577">
    <property type="entry name" value="RT_RNaseH_2"/>
</dbReference>
<dbReference type="InterPro" id="IPR050951">
    <property type="entry name" value="Retrovirus_Pol_polyprotein"/>
</dbReference>
<evidence type="ECO:0000259" key="2">
    <source>
        <dbReference type="Pfam" id="PF17919"/>
    </source>
</evidence>
<feature type="domain" description="Reverse transcriptase/retrotransposon-derived protein RNase H-like" evidence="2">
    <location>
        <begin position="132"/>
        <end position="227"/>
    </location>
</feature>
<reference evidence="3" key="1">
    <citation type="journal article" date="2022" name="Int. J. Mol. Sci.">
        <title>Draft Genome of Tanacetum Coccineum: Genomic Comparison of Closely Related Tanacetum-Family Plants.</title>
        <authorList>
            <person name="Yamashiro T."/>
            <person name="Shiraishi A."/>
            <person name="Nakayama K."/>
            <person name="Satake H."/>
        </authorList>
    </citation>
    <scope>NUCLEOTIDE SEQUENCE</scope>
</reference>
<name>A0ABQ5GN13_9ASTR</name>
<evidence type="ECO:0000313" key="4">
    <source>
        <dbReference type="Proteomes" id="UP001151760"/>
    </source>
</evidence>
<keyword evidence="3" id="KW-0695">RNA-directed DNA polymerase</keyword>
<dbReference type="SUPFAM" id="SSF56672">
    <property type="entry name" value="DNA/RNA polymerases"/>
    <property type="match status" value="1"/>
</dbReference>
<dbReference type="Gene3D" id="3.30.70.270">
    <property type="match status" value="2"/>
</dbReference>
<dbReference type="PANTHER" id="PTHR37984:SF5">
    <property type="entry name" value="PROTEIN NYNRIN-LIKE"/>
    <property type="match status" value="1"/>
</dbReference>
<keyword evidence="3" id="KW-0808">Transferase</keyword>
<keyword evidence="4" id="KW-1185">Reference proteome</keyword>
<dbReference type="InterPro" id="IPR043502">
    <property type="entry name" value="DNA/RNA_pol_sf"/>
</dbReference>
<organism evidence="3 4">
    <name type="scientific">Tanacetum coccineum</name>
    <dbReference type="NCBI Taxonomy" id="301880"/>
    <lineage>
        <taxon>Eukaryota</taxon>
        <taxon>Viridiplantae</taxon>
        <taxon>Streptophyta</taxon>
        <taxon>Embryophyta</taxon>
        <taxon>Tracheophyta</taxon>
        <taxon>Spermatophyta</taxon>
        <taxon>Magnoliopsida</taxon>
        <taxon>eudicotyledons</taxon>
        <taxon>Gunneridae</taxon>
        <taxon>Pentapetalae</taxon>
        <taxon>asterids</taxon>
        <taxon>campanulids</taxon>
        <taxon>Asterales</taxon>
        <taxon>Asteraceae</taxon>
        <taxon>Asteroideae</taxon>
        <taxon>Anthemideae</taxon>
        <taxon>Anthemidinae</taxon>
        <taxon>Tanacetum</taxon>
    </lineage>
</organism>
<gene>
    <name evidence="3" type="ORF">Tco_1043007</name>
</gene>
<comment type="caution">
    <text evidence="3">The sequence shown here is derived from an EMBL/GenBank/DDBJ whole genome shotgun (WGS) entry which is preliminary data.</text>
</comment>
<dbReference type="CDD" id="cd09274">
    <property type="entry name" value="RNase_HI_RT_Ty3"/>
    <property type="match status" value="1"/>
</dbReference>
<sequence>MTAIFNELIEDIMEVFMVDFSIFDSSFDHCLKNLEKILKRCEETKLVFNWEKYHFMIKEGTVLGHKVSGSGIKVDKAKIEAISKLPYPTNAKAIRSFLGHAGFYRRFIKDFSQVARPMTQLLDKYAPFNFFKECIQAFETLKRELTQAPIMIKPDWSLPFEIMCDTSDYAVGAVLGQRINKHFKPIHYASKTMNEAQDNYTTTEKELLAVIFAFDKFRQYLVLSKTIVLMDHSALRYLFTKQDTKPRLI</sequence>
<dbReference type="EMBL" id="BQNB010018610">
    <property type="protein sequence ID" value="GJT76282.1"/>
    <property type="molecule type" value="Genomic_DNA"/>
</dbReference>
<proteinExistence type="predicted"/>
<dbReference type="PANTHER" id="PTHR37984">
    <property type="entry name" value="PROTEIN CBG26694"/>
    <property type="match status" value="1"/>
</dbReference>
<dbReference type="Proteomes" id="UP001151760">
    <property type="component" value="Unassembled WGS sequence"/>
</dbReference>
<reference evidence="3" key="2">
    <citation type="submission" date="2022-01" db="EMBL/GenBank/DDBJ databases">
        <authorList>
            <person name="Yamashiro T."/>
            <person name="Shiraishi A."/>
            <person name="Satake H."/>
            <person name="Nakayama K."/>
        </authorList>
    </citation>
    <scope>NUCLEOTIDE SEQUENCE</scope>
</reference>
<evidence type="ECO:0000256" key="1">
    <source>
        <dbReference type="ARBA" id="ARBA00023268"/>
    </source>
</evidence>
<keyword evidence="3" id="KW-0548">Nucleotidyltransferase</keyword>
<accession>A0ABQ5GN13</accession>